<evidence type="ECO:0000259" key="8">
    <source>
        <dbReference type="PROSITE" id="PS50144"/>
    </source>
</evidence>
<feature type="zinc finger region" description="TRAF-type" evidence="7">
    <location>
        <begin position="41"/>
        <end position="93"/>
    </location>
</feature>
<organism evidence="10 11">
    <name type="scientific">Tegillarca granosa</name>
    <name type="common">Malaysian cockle</name>
    <name type="synonym">Anadara granosa</name>
    <dbReference type="NCBI Taxonomy" id="220873"/>
    <lineage>
        <taxon>Eukaryota</taxon>
        <taxon>Metazoa</taxon>
        <taxon>Spiralia</taxon>
        <taxon>Lophotrochozoa</taxon>
        <taxon>Mollusca</taxon>
        <taxon>Bivalvia</taxon>
        <taxon>Autobranchia</taxon>
        <taxon>Pteriomorphia</taxon>
        <taxon>Arcoida</taxon>
        <taxon>Arcoidea</taxon>
        <taxon>Arcidae</taxon>
        <taxon>Tegillarca</taxon>
    </lineage>
</organism>
<evidence type="ECO:0000256" key="1">
    <source>
        <dbReference type="ARBA" id="ARBA00004496"/>
    </source>
</evidence>
<evidence type="ECO:0000256" key="2">
    <source>
        <dbReference type="ARBA" id="ARBA00022490"/>
    </source>
</evidence>
<feature type="zinc finger region" description="TRAF-type" evidence="7">
    <location>
        <begin position="94"/>
        <end position="142"/>
    </location>
</feature>
<evidence type="ECO:0008006" key="12">
    <source>
        <dbReference type="Google" id="ProtNLM"/>
    </source>
</evidence>
<gene>
    <name evidence="10" type="ORF">KUTeg_010474</name>
</gene>
<reference evidence="10 11" key="1">
    <citation type="submission" date="2022-12" db="EMBL/GenBank/DDBJ databases">
        <title>Chromosome-level genome of Tegillarca granosa.</title>
        <authorList>
            <person name="Kim J."/>
        </authorList>
    </citation>
    <scope>NUCLEOTIDE SEQUENCE [LARGE SCALE GENOMIC DNA]</scope>
    <source>
        <strain evidence="10">Teg-2019</strain>
        <tissue evidence="10">Adductor muscle</tissue>
    </source>
</reference>
<evidence type="ECO:0000256" key="3">
    <source>
        <dbReference type="ARBA" id="ARBA00022723"/>
    </source>
</evidence>
<keyword evidence="3 7" id="KW-0479">Metal-binding</keyword>
<dbReference type="InterPro" id="IPR012227">
    <property type="entry name" value="TNF_rcpt-assoc_TRAF_met"/>
</dbReference>
<dbReference type="PROSITE" id="PS50144">
    <property type="entry name" value="MATH"/>
    <property type="match status" value="1"/>
</dbReference>
<dbReference type="SUPFAM" id="SSF49599">
    <property type="entry name" value="TRAF domain-like"/>
    <property type="match status" value="3"/>
</dbReference>
<keyword evidence="2" id="KW-0963">Cytoplasm</keyword>
<dbReference type="InterPro" id="IPR013083">
    <property type="entry name" value="Znf_RING/FYVE/PHD"/>
</dbReference>
<dbReference type="PANTHER" id="PTHR10131:SF151">
    <property type="entry name" value="TNF RECEPTOR ASSOCIATED FACTOR (TRAF) HOMOLOG"/>
    <property type="match status" value="1"/>
</dbReference>
<feature type="domain" description="TRAF-type" evidence="9">
    <location>
        <begin position="41"/>
        <end position="93"/>
    </location>
</feature>
<accession>A0ABQ9F6U6</accession>
<keyword evidence="4" id="KW-0677">Repeat</keyword>
<dbReference type="PIRSF" id="PIRSF015614">
    <property type="entry name" value="TRAF"/>
    <property type="match status" value="1"/>
</dbReference>
<evidence type="ECO:0000259" key="9">
    <source>
        <dbReference type="PROSITE" id="PS50145"/>
    </source>
</evidence>
<evidence type="ECO:0000256" key="6">
    <source>
        <dbReference type="ARBA" id="ARBA00022833"/>
    </source>
</evidence>
<evidence type="ECO:0000313" key="11">
    <source>
        <dbReference type="Proteomes" id="UP001217089"/>
    </source>
</evidence>
<dbReference type="EMBL" id="JARBDR010000440">
    <property type="protein sequence ID" value="KAJ8313101.1"/>
    <property type="molecule type" value="Genomic_DNA"/>
</dbReference>
<comment type="subcellular location">
    <subcellularLocation>
        <location evidence="1">Cytoplasm</location>
    </subcellularLocation>
</comment>
<dbReference type="Pfam" id="PF02176">
    <property type="entry name" value="zf-TRAF"/>
    <property type="match status" value="1"/>
</dbReference>
<feature type="domain" description="MATH" evidence="8">
    <location>
        <begin position="206"/>
        <end position="357"/>
    </location>
</feature>
<dbReference type="CDD" id="cd00270">
    <property type="entry name" value="MATH_TRAF_C"/>
    <property type="match status" value="1"/>
</dbReference>
<feature type="domain" description="TRAF-type" evidence="9">
    <location>
        <begin position="94"/>
        <end position="142"/>
    </location>
</feature>
<dbReference type="InterPro" id="IPR049342">
    <property type="entry name" value="TRAF1-6_MATH_dom"/>
</dbReference>
<dbReference type="Pfam" id="PF21355">
    <property type="entry name" value="TRAF-mep_MATH"/>
    <property type="match status" value="1"/>
</dbReference>
<dbReference type="SMART" id="SM00061">
    <property type="entry name" value="MATH"/>
    <property type="match status" value="1"/>
</dbReference>
<keyword evidence="11" id="KW-1185">Reference proteome</keyword>
<dbReference type="InterPro" id="IPR008974">
    <property type="entry name" value="TRAF-like"/>
</dbReference>
<protein>
    <recommendedName>
        <fullName evidence="12">TNF receptor-associated factor 4</fullName>
    </recommendedName>
</protein>
<keyword evidence="6 7" id="KW-0862">Zinc</keyword>
<name>A0ABQ9F6U6_TEGGR</name>
<dbReference type="InterPro" id="IPR001293">
    <property type="entry name" value="Znf_TRAF"/>
</dbReference>
<dbReference type="PROSITE" id="PS50145">
    <property type="entry name" value="ZF_TRAF"/>
    <property type="match status" value="2"/>
</dbReference>
<proteinExistence type="predicted"/>
<dbReference type="InterPro" id="IPR002083">
    <property type="entry name" value="MATH/TRAF_dom"/>
</dbReference>
<evidence type="ECO:0000256" key="7">
    <source>
        <dbReference type="PROSITE-ProRule" id="PRU00207"/>
    </source>
</evidence>
<dbReference type="PANTHER" id="PTHR10131">
    <property type="entry name" value="TNF RECEPTOR ASSOCIATED FACTOR"/>
    <property type="match status" value="1"/>
</dbReference>
<dbReference type="Gene3D" id="2.60.210.10">
    <property type="entry name" value="Apoptosis, Tumor Necrosis Factor Receptor Associated Protein 2, Chain A"/>
    <property type="match status" value="1"/>
</dbReference>
<evidence type="ECO:0000313" key="10">
    <source>
        <dbReference type="EMBL" id="KAJ8313101.1"/>
    </source>
</evidence>
<sequence>MDKFFECPVCCNVLRYPVQFEEVSSKCPVDQKPFNRETQLHMEDCRYVPLYCPQKCGMEIEKSFLKRHLQDECVKREVKCDFCEMPIKQEEEQSHYTVCGKFLLPCPNGCKKGEIPREELTDHLEKKCPKEEVPCPFHKAGCEYVCERKDMHKHIKDDPIQHLGMACDTIIEQEKLIDEHHILLEKHIEKISVLEIKVDTLEKLYGCQLVWKIEGWKEKFDQAKLGKKPTVFSPPFLTNRHGYHMAMSLCPYGDGRARGKFLSIFVCICRGEYDALLPWPFCHHISFTLIDQCQNPAARRNITYGIKPNTMKENKPFLGRPIGERNASFGAQRFVELDVVKSMDYVRDDYIRDPLNNRSTDIQ</sequence>
<evidence type="ECO:0000256" key="4">
    <source>
        <dbReference type="ARBA" id="ARBA00022737"/>
    </source>
</evidence>
<comment type="caution">
    <text evidence="10">The sequence shown here is derived from an EMBL/GenBank/DDBJ whole genome shotgun (WGS) entry which is preliminary data.</text>
</comment>
<dbReference type="Gene3D" id="3.30.40.10">
    <property type="entry name" value="Zinc/RING finger domain, C3HC4 (zinc finger)"/>
    <property type="match status" value="2"/>
</dbReference>
<evidence type="ECO:0000256" key="5">
    <source>
        <dbReference type="ARBA" id="ARBA00022771"/>
    </source>
</evidence>
<dbReference type="Proteomes" id="UP001217089">
    <property type="component" value="Unassembled WGS sequence"/>
</dbReference>
<keyword evidence="5 7" id="KW-0863">Zinc-finger</keyword>